<gene>
    <name evidence="2" type="ORF">GGR12_002844</name>
</gene>
<keyword evidence="1" id="KW-1133">Transmembrane helix</keyword>
<accession>A0A7W6JH05</accession>
<evidence type="ECO:0000313" key="2">
    <source>
        <dbReference type="EMBL" id="MBB4083956.1"/>
    </source>
</evidence>
<dbReference type="Proteomes" id="UP000529946">
    <property type="component" value="Unassembled WGS sequence"/>
</dbReference>
<protein>
    <submittedName>
        <fullName evidence="2">Uncharacterized protein</fullName>
    </submittedName>
</protein>
<keyword evidence="3" id="KW-1185">Reference proteome</keyword>
<dbReference type="AlphaFoldDB" id="A0A7W6JH05"/>
<feature type="transmembrane region" description="Helical" evidence="1">
    <location>
        <begin position="12"/>
        <end position="35"/>
    </location>
</feature>
<keyword evidence="1" id="KW-0812">Transmembrane</keyword>
<proteinExistence type="predicted"/>
<name>A0A7W6JH05_9CAUL</name>
<comment type="caution">
    <text evidence="2">The sequence shown here is derived from an EMBL/GenBank/DDBJ whole genome shotgun (WGS) entry which is preliminary data.</text>
</comment>
<evidence type="ECO:0000313" key="3">
    <source>
        <dbReference type="Proteomes" id="UP000529946"/>
    </source>
</evidence>
<feature type="transmembrane region" description="Helical" evidence="1">
    <location>
        <begin position="41"/>
        <end position="63"/>
    </location>
</feature>
<organism evidence="2 3">
    <name type="scientific">Brevundimonas lenta</name>
    <dbReference type="NCBI Taxonomy" id="424796"/>
    <lineage>
        <taxon>Bacteria</taxon>
        <taxon>Pseudomonadati</taxon>
        <taxon>Pseudomonadota</taxon>
        <taxon>Alphaproteobacteria</taxon>
        <taxon>Caulobacterales</taxon>
        <taxon>Caulobacteraceae</taxon>
        <taxon>Brevundimonas</taxon>
    </lineage>
</organism>
<feature type="transmembrane region" description="Helical" evidence="1">
    <location>
        <begin position="75"/>
        <end position="103"/>
    </location>
</feature>
<dbReference type="RefSeq" id="WP_183205093.1">
    <property type="nucleotide sequence ID" value="NZ_BAAAER010000003.1"/>
</dbReference>
<dbReference type="EMBL" id="JACIDM010000003">
    <property type="protein sequence ID" value="MBB4083956.1"/>
    <property type="molecule type" value="Genomic_DNA"/>
</dbReference>
<keyword evidence="1" id="KW-0472">Membrane</keyword>
<feature type="transmembrane region" description="Helical" evidence="1">
    <location>
        <begin position="136"/>
        <end position="158"/>
    </location>
</feature>
<reference evidence="2 3" key="1">
    <citation type="submission" date="2020-08" db="EMBL/GenBank/DDBJ databases">
        <title>Genomic Encyclopedia of Type Strains, Phase IV (KMG-IV): sequencing the most valuable type-strain genomes for metagenomic binning, comparative biology and taxonomic classification.</title>
        <authorList>
            <person name="Goeker M."/>
        </authorList>
    </citation>
    <scope>NUCLEOTIDE SEQUENCE [LARGE SCALE GENOMIC DNA]</scope>
    <source>
        <strain evidence="2 3">DSM 23960</strain>
    </source>
</reference>
<evidence type="ECO:0000256" key="1">
    <source>
        <dbReference type="SAM" id="Phobius"/>
    </source>
</evidence>
<sequence length="176" mass="18651">MISLGHLKRRLGQYAALWMGSFLLAGAAILVGMIFTDLIAVADLVLPVMLLAVTLGMGAGLVVSLLSNETLGTKLALLGLSVLLILPLLWAPVSAAVGIAFFADRSIEYSEAYATFQIGVAQVLFPLSQAFGQGDLFGWAWTAFQWVSSVVGFASALANIWPMIRRLLGPEPATEA</sequence>